<dbReference type="EMBL" id="JAACXV010000379">
    <property type="protein sequence ID" value="KAF7278986.1"/>
    <property type="molecule type" value="Genomic_DNA"/>
</dbReference>
<dbReference type="AlphaFoldDB" id="A0A834MEM8"/>
<protein>
    <submittedName>
        <fullName evidence="1">Uncharacterized protein</fullName>
    </submittedName>
</protein>
<comment type="caution">
    <text evidence="1">The sequence shown here is derived from an EMBL/GenBank/DDBJ whole genome shotgun (WGS) entry which is preliminary data.</text>
</comment>
<sequence>MYSSYVLVVTDDVRGDHEVFVLAKPPLLHKPKRTTLLFINQIKNNAPGRAIVSTIKCDVQKSKHNLAVRVPFIVRTNHENYYYTNRANGAHRWTVPN</sequence>
<organism evidence="1 2">
    <name type="scientific">Rhynchophorus ferrugineus</name>
    <name type="common">Red palm weevil</name>
    <name type="synonym">Curculio ferrugineus</name>
    <dbReference type="NCBI Taxonomy" id="354439"/>
    <lineage>
        <taxon>Eukaryota</taxon>
        <taxon>Metazoa</taxon>
        <taxon>Ecdysozoa</taxon>
        <taxon>Arthropoda</taxon>
        <taxon>Hexapoda</taxon>
        <taxon>Insecta</taxon>
        <taxon>Pterygota</taxon>
        <taxon>Neoptera</taxon>
        <taxon>Endopterygota</taxon>
        <taxon>Coleoptera</taxon>
        <taxon>Polyphaga</taxon>
        <taxon>Cucujiformia</taxon>
        <taxon>Curculionidae</taxon>
        <taxon>Dryophthorinae</taxon>
        <taxon>Rhynchophorus</taxon>
    </lineage>
</organism>
<name>A0A834MEM8_RHYFE</name>
<evidence type="ECO:0000313" key="1">
    <source>
        <dbReference type="EMBL" id="KAF7278986.1"/>
    </source>
</evidence>
<reference evidence="1" key="1">
    <citation type="submission" date="2020-08" db="EMBL/GenBank/DDBJ databases">
        <title>Genome sequencing and assembly of the red palm weevil Rhynchophorus ferrugineus.</title>
        <authorList>
            <person name="Dias G.B."/>
            <person name="Bergman C.M."/>
            <person name="Manee M."/>
        </authorList>
    </citation>
    <scope>NUCLEOTIDE SEQUENCE</scope>
    <source>
        <strain evidence="1">AA-2017</strain>
        <tissue evidence="1">Whole larva</tissue>
    </source>
</reference>
<gene>
    <name evidence="1" type="ORF">GWI33_007791</name>
</gene>
<dbReference type="Proteomes" id="UP000625711">
    <property type="component" value="Unassembled WGS sequence"/>
</dbReference>
<proteinExistence type="predicted"/>
<evidence type="ECO:0000313" key="2">
    <source>
        <dbReference type="Proteomes" id="UP000625711"/>
    </source>
</evidence>
<keyword evidence="2" id="KW-1185">Reference proteome</keyword>
<accession>A0A834MEM8</accession>